<name>R4XG22_TAPDE</name>
<keyword evidence="1" id="KW-0732">Signal</keyword>
<sequence>MTVFSVSKTFWVLACGAILSTQSVPVEENTVQTELKPTPPQTGTPDDAQAWGLLGRYWGHVPGLNYGPEAGVYGSGKNYWTEEEFLYFPEKHHRTIAAISCTRKSKGGRLVGLQIALRVAAGPGSNYRTMWSWYRGWKPWTKWGAVTKTMTLDVDHGESISKVTYRTCEKHFQGVKIETDGKQWIECGNWDYVNVKDDKTCKNGGGGILEPPRGRKVIGMFGDAKTKGDEYGIRGLGLLTIPMDKFTAA</sequence>
<proteinExistence type="predicted"/>
<dbReference type="VEuPathDB" id="FungiDB:TAPDE_005100"/>
<dbReference type="EMBL" id="CAHR02000272">
    <property type="protein sequence ID" value="CCG84612.1"/>
    <property type="molecule type" value="Genomic_DNA"/>
</dbReference>
<dbReference type="AlphaFoldDB" id="R4XG22"/>
<dbReference type="Proteomes" id="UP000013776">
    <property type="component" value="Unassembled WGS sequence"/>
</dbReference>
<comment type="caution">
    <text evidence="2">The sequence shown here is derived from an EMBL/GenBank/DDBJ whole genome shotgun (WGS) entry which is preliminary data.</text>
</comment>
<feature type="signal peptide" evidence="1">
    <location>
        <begin position="1"/>
        <end position="23"/>
    </location>
</feature>
<evidence type="ECO:0000313" key="2">
    <source>
        <dbReference type="EMBL" id="CCG84612.1"/>
    </source>
</evidence>
<protein>
    <submittedName>
        <fullName evidence="2">Uncharacterized protein</fullName>
    </submittedName>
</protein>
<feature type="chain" id="PRO_5004381542" evidence="1">
    <location>
        <begin position="24"/>
        <end position="249"/>
    </location>
</feature>
<evidence type="ECO:0000313" key="3">
    <source>
        <dbReference type="Proteomes" id="UP000013776"/>
    </source>
</evidence>
<organism evidence="2 3">
    <name type="scientific">Taphrina deformans (strain PYCC 5710 / ATCC 11124 / CBS 356.35 / IMI 108563 / JCM 9778 / NBRC 8474)</name>
    <name type="common">Peach leaf curl fungus</name>
    <name type="synonym">Lalaria deformans</name>
    <dbReference type="NCBI Taxonomy" id="1097556"/>
    <lineage>
        <taxon>Eukaryota</taxon>
        <taxon>Fungi</taxon>
        <taxon>Dikarya</taxon>
        <taxon>Ascomycota</taxon>
        <taxon>Taphrinomycotina</taxon>
        <taxon>Taphrinomycetes</taxon>
        <taxon>Taphrinales</taxon>
        <taxon>Taphrinaceae</taxon>
        <taxon>Taphrina</taxon>
    </lineage>
</organism>
<gene>
    <name evidence="2" type="ORF">TAPDE_005100</name>
</gene>
<reference evidence="2 3" key="1">
    <citation type="journal article" date="2013" name="MBio">
        <title>Genome sequencing of the plant pathogen Taphrina deformans, the causal agent of peach leaf curl.</title>
        <authorList>
            <person name="Cisse O.H."/>
            <person name="Almeida J.M.G.C.F."/>
            <person name="Fonseca A."/>
            <person name="Kumar A.A."/>
            <person name="Salojaervi J."/>
            <person name="Overmyer K."/>
            <person name="Hauser P.M."/>
            <person name="Pagni M."/>
        </authorList>
    </citation>
    <scope>NUCLEOTIDE SEQUENCE [LARGE SCALE GENOMIC DNA]</scope>
    <source>
        <strain evidence="3">PYCC 5710 / ATCC 11124 / CBS 356.35 / IMI 108563 / JCM 9778 / NBRC 8474</strain>
    </source>
</reference>
<evidence type="ECO:0000256" key="1">
    <source>
        <dbReference type="SAM" id="SignalP"/>
    </source>
</evidence>
<accession>R4XG22</accession>
<keyword evidence="3" id="KW-1185">Reference proteome</keyword>